<dbReference type="PRINTS" id="PR00455">
    <property type="entry name" value="HTHTETR"/>
</dbReference>
<dbReference type="SUPFAM" id="SSF46689">
    <property type="entry name" value="Homeodomain-like"/>
    <property type="match status" value="1"/>
</dbReference>
<dbReference type="InterPro" id="IPR023772">
    <property type="entry name" value="DNA-bd_HTH_TetR-type_CS"/>
</dbReference>
<dbReference type="PANTHER" id="PTHR30055:SF238">
    <property type="entry name" value="MYCOFACTOCIN BIOSYNTHESIS TRANSCRIPTIONAL REGULATOR MFTR-RELATED"/>
    <property type="match status" value="1"/>
</dbReference>
<keyword evidence="3" id="KW-0804">Transcription</keyword>
<dbReference type="InterPro" id="IPR001647">
    <property type="entry name" value="HTH_TetR"/>
</dbReference>
<evidence type="ECO:0000256" key="3">
    <source>
        <dbReference type="ARBA" id="ARBA00023163"/>
    </source>
</evidence>
<dbReference type="PROSITE" id="PS50977">
    <property type="entry name" value="HTH_TETR_2"/>
    <property type="match status" value="1"/>
</dbReference>
<feature type="domain" description="HTH tetR-type" evidence="5">
    <location>
        <begin position="19"/>
        <end position="79"/>
    </location>
</feature>
<proteinExistence type="predicted"/>
<feature type="DNA-binding region" description="H-T-H motif" evidence="4">
    <location>
        <begin position="42"/>
        <end position="61"/>
    </location>
</feature>
<evidence type="ECO:0000256" key="4">
    <source>
        <dbReference type="PROSITE-ProRule" id="PRU00335"/>
    </source>
</evidence>
<dbReference type="Proteomes" id="UP001501231">
    <property type="component" value="Unassembled WGS sequence"/>
</dbReference>
<gene>
    <name evidence="6" type="ORF">GCM10010191_52980</name>
</gene>
<accession>A0ABP5WS72</accession>
<dbReference type="EMBL" id="BAAARW010000020">
    <property type="protein sequence ID" value="GAA2432381.1"/>
    <property type="molecule type" value="Genomic_DNA"/>
</dbReference>
<name>A0ABP5WS72_9ACTN</name>
<organism evidence="6 7">
    <name type="scientific">Actinomadura vinacea</name>
    <dbReference type="NCBI Taxonomy" id="115336"/>
    <lineage>
        <taxon>Bacteria</taxon>
        <taxon>Bacillati</taxon>
        <taxon>Actinomycetota</taxon>
        <taxon>Actinomycetes</taxon>
        <taxon>Streptosporangiales</taxon>
        <taxon>Thermomonosporaceae</taxon>
        <taxon>Actinomadura</taxon>
    </lineage>
</organism>
<dbReference type="PROSITE" id="PS01081">
    <property type="entry name" value="HTH_TETR_1"/>
    <property type="match status" value="1"/>
</dbReference>
<evidence type="ECO:0000259" key="5">
    <source>
        <dbReference type="PROSITE" id="PS50977"/>
    </source>
</evidence>
<protein>
    <submittedName>
        <fullName evidence="6">TetR/AcrR family transcriptional regulator</fullName>
    </submittedName>
</protein>
<dbReference type="Gene3D" id="1.10.357.10">
    <property type="entry name" value="Tetracycline Repressor, domain 2"/>
    <property type="match status" value="1"/>
</dbReference>
<dbReference type="InterPro" id="IPR009057">
    <property type="entry name" value="Homeodomain-like_sf"/>
</dbReference>
<sequence>MVDRFTKTVRVIIVGVNEQERERDILDATADLLLRVGYNKLTMGDVADAVALHRGLVYLRFKSKDELVEAVVLRELDRYADAWREQVEDDPRGGSVASVYRAMVHALKALPLASAIVARDAEVFGKYLRKRPSFFERRPNAMGTSEFLQVMQDAGTVRRDVDVQAVAFILDALTPALRSTFPGESGQPSSDEVLETLADMLETLAPAHGGDLETGKAVLLSGLEQARADQGGQES</sequence>
<keyword evidence="2 4" id="KW-0238">DNA-binding</keyword>
<evidence type="ECO:0000313" key="6">
    <source>
        <dbReference type="EMBL" id="GAA2432381.1"/>
    </source>
</evidence>
<comment type="caution">
    <text evidence="6">The sequence shown here is derived from an EMBL/GenBank/DDBJ whole genome shotgun (WGS) entry which is preliminary data.</text>
</comment>
<keyword evidence="1" id="KW-0805">Transcription regulation</keyword>
<dbReference type="PANTHER" id="PTHR30055">
    <property type="entry name" value="HTH-TYPE TRANSCRIPTIONAL REGULATOR RUTR"/>
    <property type="match status" value="1"/>
</dbReference>
<dbReference type="InterPro" id="IPR050109">
    <property type="entry name" value="HTH-type_TetR-like_transc_reg"/>
</dbReference>
<evidence type="ECO:0000313" key="7">
    <source>
        <dbReference type="Proteomes" id="UP001501231"/>
    </source>
</evidence>
<dbReference type="Pfam" id="PF00440">
    <property type="entry name" value="TetR_N"/>
    <property type="match status" value="1"/>
</dbReference>
<evidence type="ECO:0000256" key="2">
    <source>
        <dbReference type="ARBA" id="ARBA00023125"/>
    </source>
</evidence>
<evidence type="ECO:0000256" key="1">
    <source>
        <dbReference type="ARBA" id="ARBA00023015"/>
    </source>
</evidence>
<keyword evidence="7" id="KW-1185">Reference proteome</keyword>
<reference evidence="7" key="1">
    <citation type="journal article" date="2019" name="Int. J. Syst. Evol. Microbiol.">
        <title>The Global Catalogue of Microorganisms (GCM) 10K type strain sequencing project: providing services to taxonomists for standard genome sequencing and annotation.</title>
        <authorList>
            <consortium name="The Broad Institute Genomics Platform"/>
            <consortium name="The Broad Institute Genome Sequencing Center for Infectious Disease"/>
            <person name="Wu L."/>
            <person name="Ma J."/>
        </authorList>
    </citation>
    <scope>NUCLEOTIDE SEQUENCE [LARGE SCALE GENOMIC DNA]</scope>
    <source>
        <strain evidence="7">JCM 3325</strain>
    </source>
</reference>